<organism evidence="2 3">
    <name type="scientific">Fusarium culmorum</name>
    <dbReference type="NCBI Taxonomy" id="5516"/>
    <lineage>
        <taxon>Eukaryota</taxon>
        <taxon>Fungi</taxon>
        <taxon>Dikarya</taxon>
        <taxon>Ascomycota</taxon>
        <taxon>Pezizomycotina</taxon>
        <taxon>Sordariomycetes</taxon>
        <taxon>Hypocreomycetidae</taxon>
        <taxon>Hypocreales</taxon>
        <taxon>Nectriaceae</taxon>
        <taxon>Fusarium</taxon>
    </lineage>
</organism>
<gene>
    <name evidence="2" type="ORF">HYE67_007896</name>
</gene>
<evidence type="ECO:0000313" key="3">
    <source>
        <dbReference type="Proteomes" id="UP000663297"/>
    </source>
</evidence>
<sequence length="138" mass="14647">MKFATLAATLLTLGFGADIASAARSCMFVDNKGKNAPNDCLTGGLEATDNEGQGYEGILAASYRTGNLTTEYRQDVPNKFGFPLIVPDQDVPLSGGTTVRCFVRGDTFPDNDRAKIAAEEFQAAIDSRAKLKSGLAFS</sequence>
<protein>
    <submittedName>
        <fullName evidence="2">Uncharacterized protein</fullName>
    </submittedName>
</protein>
<proteinExistence type="predicted"/>
<evidence type="ECO:0000256" key="1">
    <source>
        <dbReference type="SAM" id="SignalP"/>
    </source>
</evidence>
<dbReference type="Proteomes" id="UP000663297">
    <property type="component" value="Chromosome 4"/>
</dbReference>
<dbReference type="AlphaFoldDB" id="A0A7S8HYN3"/>
<evidence type="ECO:0000313" key="2">
    <source>
        <dbReference type="EMBL" id="QPC65665.1"/>
    </source>
</evidence>
<accession>A0A7S8HYN3</accession>
<dbReference type="EMBL" id="CP064750">
    <property type="protein sequence ID" value="QPC65665.1"/>
    <property type="molecule type" value="Genomic_DNA"/>
</dbReference>
<feature type="chain" id="PRO_5031094777" evidence="1">
    <location>
        <begin position="23"/>
        <end position="138"/>
    </location>
</feature>
<reference evidence="2" key="1">
    <citation type="submission" date="2020-11" db="EMBL/GenBank/DDBJ databases">
        <title>The chromosome-scale genome resource for two endophytic Fusarium species: F. culmorum and F. pseudograminearum.</title>
        <authorList>
            <person name="Yuan Z."/>
        </authorList>
    </citation>
    <scope>NUCLEOTIDE SEQUENCE</scope>
    <source>
        <strain evidence="2">Class2-1B</strain>
    </source>
</reference>
<name>A0A7S8HYN3_FUSCU</name>
<keyword evidence="1" id="KW-0732">Signal</keyword>
<feature type="signal peptide" evidence="1">
    <location>
        <begin position="1"/>
        <end position="22"/>
    </location>
</feature>